<dbReference type="GO" id="GO:0003677">
    <property type="term" value="F:DNA binding"/>
    <property type="evidence" value="ECO:0007669"/>
    <property type="project" value="UniProtKB-KW"/>
</dbReference>
<dbReference type="InterPro" id="IPR013249">
    <property type="entry name" value="RNA_pol_sigma70_r4_t2"/>
</dbReference>
<name>A0A511MIN1_9NOCA</name>
<feature type="domain" description="RNA polymerase sigma-70 region 2" evidence="6">
    <location>
        <begin position="93"/>
        <end position="159"/>
    </location>
</feature>
<dbReference type="PANTHER" id="PTHR43133:SF66">
    <property type="entry name" value="ECF RNA POLYMERASE SIGMA FACTOR SIGK"/>
    <property type="match status" value="1"/>
</dbReference>
<dbReference type="InterPro" id="IPR013325">
    <property type="entry name" value="RNA_pol_sigma_r2"/>
</dbReference>
<evidence type="ECO:0000313" key="8">
    <source>
        <dbReference type="EMBL" id="GEM40510.1"/>
    </source>
</evidence>
<dbReference type="SUPFAM" id="SSF88659">
    <property type="entry name" value="Sigma3 and sigma4 domains of RNA polymerase sigma factors"/>
    <property type="match status" value="1"/>
</dbReference>
<keyword evidence="9" id="KW-1185">Reference proteome</keyword>
<dbReference type="AlphaFoldDB" id="A0A511MIN1"/>
<evidence type="ECO:0000256" key="3">
    <source>
        <dbReference type="ARBA" id="ARBA00023082"/>
    </source>
</evidence>
<keyword evidence="5" id="KW-0804">Transcription</keyword>
<keyword evidence="2" id="KW-0805">Transcription regulation</keyword>
<dbReference type="InterPro" id="IPR014284">
    <property type="entry name" value="RNA_pol_sigma-70_dom"/>
</dbReference>
<dbReference type="NCBIfam" id="NF007228">
    <property type="entry name" value="PRK09646.1"/>
    <property type="match status" value="1"/>
</dbReference>
<dbReference type="GO" id="GO:0016987">
    <property type="term" value="F:sigma factor activity"/>
    <property type="evidence" value="ECO:0007669"/>
    <property type="project" value="UniProtKB-KW"/>
</dbReference>
<reference evidence="8 9" key="1">
    <citation type="submission" date="2019-07" db="EMBL/GenBank/DDBJ databases">
        <title>Whole genome shotgun sequence of Nocardia ninae NBRC 108245.</title>
        <authorList>
            <person name="Hosoyama A."/>
            <person name="Uohara A."/>
            <person name="Ohji S."/>
            <person name="Ichikawa N."/>
        </authorList>
    </citation>
    <scope>NUCLEOTIDE SEQUENCE [LARGE SCALE GENOMIC DNA]</scope>
    <source>
        <strain evidence="8 9">NBRC 108245</strain>
    </source>
</reference>
<dbReference type="SUPFAM" id="SSF88946">
    <property type="entry name" value="Sigma2 domain of RNA polymerase sigma factors"/>
    <property type="match status" value="1"/>
</dbReference>
<dbReference type="InterPro" id="IPR013324">
    <property type="entry name" value="RNA_pol_sigma_r3/r4-like"/>
</dbReference>
<evidence type="ECO:0008006" key="10">
    <source>
        <dbReference type="Google" id="ProtNLM"/>
    </source>
</evidence>
<gene>
    <name evidence="8" type="ORF">NN4_50290</name>
</gene>
<dbReference type="InterPro" id="IPR036388">
    <property type="entry name" value="WH-like_DNA-bd_sf"/>
</dbReference>
<evidence type="ECO:0000256" key="1">
    <source>
        <dbReference type="ARBA" id="ARBA00010641"/>
    </source>
</evidence>
<evidence type="ECO:0000256" key="4">
    <source>
        <dbReference type="ARBA" id="ARBA00023125"/>
    </source>
</evidence>
<keyword evidence="3" id="KW-0731">Sigma factor</keyword>
<dbReference type="PANTHER" id="PTHR43133">
    <property type="entry name" value="RNA POLYMERASE ECF-TYPE SIGMA FACTO"/>
    <property type="match status" value="1"/>
</dbReference>
<dbReference type="Pfam" id="PF04542">
    <property type="entry name" value="Sigma70_r2"/>
    <property type="match status" value="1"/>
</dbReference>
<feature type="domain" description="RNA polymerase sigma factor 70 region 4 type 2" evidence="7">
    <location>
        <begin position="191"/>
        <end position="243"/>
    </location>
</feature>
<dbReference type="GO" id="GO:0006352">
    <property type="term" value="P:DNA-templated transcription initiation"/>
    <property type="evidence" value="ECO:0007669"/>
    <property type="project" value="InterPro"/>
</dbReference>
<evidence type="ECO:0000313" key="9">
    <source>
        <dbReference type="Proteomes" id="UP000321424"/>
    </source>
</evidence>
<comment type="caution">
    <text evidence="8">The sequence shown here is derived from an EMBL/GenBank/DDBJ whole genome shotgun (WGS) entry which is preliminary data.</text>
</comment>
<evidence type="ECO:0000259" key="7">
    <source>
        <dbReference type="Pfam" id="PF08281"/>
    </source>
</evidence>
<dbReference type="InterPro" id="IPR007627">
    <property type="entry name" value="RNA_pol_sigma70_r2"/>
</dbReference>
<dbReference type="Gene3D" id="1.10.1740.10">
    <property type="match status" value="1"/>
</dbReference>
<protein>
    <recommendedName>
        <fullName evidence="10">RNA polymerase sigma factor SigK</fullName>
    </recommendedName>
</protein>
<dbReference type="Proteomes" id="UP000321424">
    <property type="component" value="Unassembled WGS sequence"/>
</dbReference>
<dbReference type="Pfam" id="PF08281">
    <property type="entry name" value="Sigma70_r4_2"/>
    <property type="match status" value="1"/>
</dbReference>
<dbReference type="EMBL" id="BJXA01000037">
    <property type="protein sequence ID" value="GEM40510.1"/>
    <property type="molecule type" value="Genomic_DNA"/>
</dbReference>
<dbReference type="InterPro" id="IPR039425">
    <property type="entry name" value="RNA_pol_sigma-70-like"/>
</dbReference>
<evidence type="ECO:0000259" key="6">
    <source>
        <dbReference type="Pfam" id="PF04542"/>
    </source>
</evidence>
<sequence>MRADSVIDEVANESGADVRCAPDKLGCGGGAGNERVLAAVHRVGALVLDEHSLCGYPTPIAFDRQRSALSGRTLVALLAAIGDGDRAAFTEFYRLTSPRVFGLATRIVRSRAAAEEVSQEVYLQVWSTADRYESALASPIGWLMMLAHRRAVDRVRAEAACAGRESAYAHSHGGRDHDVVAESVTQRMDEQEVLGCLAALTATQREAITLAYYTGRTYREVADHLAVPLPTVKTRIRDGLKRLESCLSGECADGR</sequence>
<dbReference type="CDD" id="cd06171">
    <property type="entry name" value="Sigma70_r4"/>
    <property type="match status" value="1"/>
</dbReference>
<organism evidence="8 9">
    <name type="scientific">Nocardia ninae NBRC 108245</name>
    <dbReference type="NCBI Taxonomy" id="1210091"/>
    <lineage>
        <taxon>Bacteria</taxon>
        <taxon>Bacillati</taxon>
        <taxon>Actinomycetota</taxon>
        <taxon>Actinomycetes</taxon>
        <taxon>Mycobacteriales</taxon>
        <taxon>Nocardiaceae</taxon>
        <taxon>Nocardia</taxon>
    </lineage>
</organism>
<dbReference type="NCBIfam" id="TIGR02937">
    <property type="entry name" value="sigma70-ECF"/>
    <property type="match status" value="1"/>
</dbReference>
<dbReference type="Gene3D" id="1.10.10.10">
    <property type="entry name" value="Winged helix-like DNA-binding domain superfamily/Winged helix DNA-binding domain"/>
    <property type="match status" value="1"/>
</dbReference>
<proteinExistence type="inferred from homology"/>
<comment type="similarity">
    <text evidence="1">Belongs to the sigma-70 factor family. ECF subfamily.</text>
</comment>
<evidence type="ECO:0000256" key="5">
    <source>
        <dbReference type="ARBA" id="ARBA00023163"/>
    </source>
</evidence>
<keyword evidence="4" id="KW-0238">DNA-binding</keyword>
<accession>A0A511MIN1</accession>
<evidence type="ECO:0000256" key="2">
    <source>
        <dbReference type="ARBA" id="ARBA00023015"/>
    </source>
</evidence>